<sequence>MMIRGLLHVIWCLFPLSCILQSVVALLTSSMLDATRPITNQVHEEFNSATIGSSRDLINSSPTSRLCRRGFFKSCLGSSSSSRAQFSNEKLNLALGLEEEDIAQNIRTRFAGKESEALADVIVELSTIRKRLTREFGGFKEEIENYLRYQRIPRVLKRLRRPLDQTIRSLKYMTDEESKNQRITILSNFLERELEDPEMKDRLTAQKARVDKLSRMNPSTSAPSEQMEHAPRVVGIEPLSGTAGTSHEAGPSSNKKNRLRWAAYQWAAEFTLRGHLNVDDDEIFNCFVSLILSTYLSMSKKQILGWLRPHEFTLDGYKLIEQSESLRRAIIRKAKSWVWPRPDPAHLLESQGQDWTRKRTLALQILVIESISGPHSKEALGVLQSLAQEDLTPPPKRALAVATQFQKNKNKPPDNLKDIFSLDKHIVPPEPEPASLGLLVELLDDEGYSGHSPTHQSEHAKKVQDVSRDLLNQYLSQRFQ</sequence>
<dbReference type="Proteomes" id="UP000886653">
    <property type="component" value="Unassembled WGS sequence"/>
</dbReference>
<proteinExistence type="predicted"/>
<evidence type="ECO:0000313" key="2">
    <source>
        <dbReference type="EMBL" id="KAG0151870.1"/>
    </source>
</evidence>
<dbReference type="AlphaFoldDB" id="A0A9P6THL3"/>
<dbReference type="EMBL" id="MU167210">
    <property type="protein sequence ID" value="KAG0151870.1"/>
    <property type="molecule type" value="Genomic_DNA"/>
</dbReference>
<feature type="signal peptide" evidence="1">
    <location>
        <begin position="1"/>
        <end position="25"/>
    </location>
</feature>
<organism evidence="2 3">
    <name type="scientific">Cronartium quercuum f. sp. fusiforme G11</name>
    <dbReference type="NCBI Taxonomy" id="708437"/>
    <lineage>
        <taxon>Eukaryota</taxon>
        <taxon>Fungi</taxon>
        <taxon>Dikarya</taxon>
        <taxon>Basidiomycota</taxon>
        <taxon>Pucciniomycotina</taxon>
        <taxon>Pucciniomycetes</taxon>
        <taxon>Pucciniales</taxon>
        <taxon>Coleosporiaceae</taxon>
        <taxon>Cronartium</taxon>
    </lineage>
</organism>
<evidence type="ECO:0000256" key="1">
    <source>
        <dbReference type="SAM" id="SignalP"/>
    </source>
</evidence>
<keyword evidence="1" id="KW-0732">Signal</keyword>
<gene>
    <name evidence="2" type="ORF">CROQUDRAFT_719504</name>
</gene>
<accession>A0A9P6THL3</accession>
<name>A0A9P6THL3_9BASI</name>
<reference evidence="2" key="1">
    <citation type="submission" date="2013-11" db="EMBL/GenBank/DDBJ databases">
        <title>Genome sequence of the fusiform rust pathogen reveals effectors for host alternation and coevolution with pine.</title>
        <authorList>
            <consortium name="DOE Joint Genome Institute"/>
            <person name="Smith K."/>
            <person name="Pendleton A."/>
            <person name="Kubisiak T."/>
            <person name="Anderson C."/>
            <person name="Salamov A."/>
            <person name="Aerts A."/>
            <person name="Riley R."/>
            <person name="Clum A."/>
            <person name="Lindquist E."/>
            <person name="Ence D."/>
            <person name="Campbell M."/>
            <person name="Kronenberg Z."/>
            <person name="Feau N."/>
            <person name="Dhillon B."/>
            <person name="Hamelin R."/>
            <person name="Burleigh J."/>
            <person name="Smith J."/>
            <person name="Yandell M."/>
            <person name="Nelson C."/>
            <person name="Grigoriev I."/>
            <person name="Davis J."/>
        </authorList>
    </citation>
    <scope>NUCLEOTIDE SEQUENCE</scope>
    <source>
        <strain evidence="2">G11</strain>
    </source>
</reference>
<protein>
    <submittedName>
        <fullName evidence="2">Uncharacterized protein</fullName>
    </submittedName>
</protein>
<keyword evidence="3" id="KW-1185">Reference proteome</keyword>
<comment type="caution">
    <text evidence="2">The sequence shown here is derived from an EMBL/GenBank/DDBJ whole genome shotgun (WGS) entry which is preliminary data.</text>
</comment>
<evidence type="ECO:0000313" key="3">
    <source>
        <dbReference type="Proteomes" id="UP000886653"/>
    </source>
</evidence>
<feature type="chain" id="PRO_5040299315" evidence="1">
    <location>
        <begin position="26"/>
        <end position="480"/>
    </location>
</feature>